<dbReference type="SUPFAM" id="SSF51395">
    <property type="entry name" value="FMN-linked oxidoreductases"/>
    <property type="match status" value="1"/>
</dbReference>
<dbReference type="Pfam" id="PF00724">
    <property type="entry name" value="Oxidored_FMN"/>
    <property type="match status" value="1"/>
</dbReference>
<gene>
    <name evidence="2" type="ORF">EDB92DRAFT_1952480</name>
</gene>
<name>A0AAD4Q9B4_9AGAM</name>
<sequence>MASPVPKLFQPIQVGTTNLQHRVVLAPMKRARANGRNVLGELGLEYYKQRTSTPGTLVISEGTFIALHAGGAANVPGIWSDEQIAAWKLITDAVHANGSSIYLQLWVLGRVAEGDVLRKAGGYEVVAPSAIALEGHETPRPLTVAEIKEYVQLYASAAENAVLKAGFDGVEVQVTGGYLPDQFLQPVTNTRTDEYGGSLENRLRFVLEVTDAVVKAVGANKVGLRISPYLTIQGMGMPDPIPTYTQLVTSIRDSYPDFAYLHVIEITNIVGPVTRPSTKFLRDIWGSRPYIANGGYERDTAIEVVEKEGGLVAFGRYFISNPDLPRRLKENIELAPDNPMTWWTQAAEGYTDYPFATEISPGV</sequence>
<dbReference type="InterPro" id="IPR001155">
    <property type="entry name" value="OxRdtase_FMN_N"/>
</dbReference>
<dbReference type="AlphaFoldDB" id="A0AAD4Q9B4"/>
<dbReference type="GO" id="GO:0010181">
    <property type="term" value="F:FMN binding"/>
    <property type="evidence" value="ECO:0007669"/>
    <property type="project" value="InterPro"/>
</dbReference>
<comment type="caution">
    <text evidence="2">The sequence shown here is derived from an EMBL/GenBank/DDBJ whole genome shotgun (WGS) entry which is preliminary data.</text>
</comment>
<feature type="domain" description="NADH:flavin oxidoreductase/NADH oxidase N-terminal" evidence="1">
    <location>
        <begin position="7"/>
        <end position="334"/>
    </location>
</feature>
<dbReference type="GO" id="GO:0003959">
    <property type="term" value="F:NADPH dehydrogenase activity"/>
    <property type="evidence" value="ECO:0007669"/>
    <property type="project" value="TreeGrafter"/>
</dbReference>
<dbReference type="Gene3D" id="3.20.20.70">
    <property type="entry name" value="Aldolase class I"/>
    <property type="match status" value="1"/>
</dbReference>
<dbReference type="EMBL" id="JAKELL010000103">
    <property type="protein sequence ID" value="KAH8982218.1"/>
    <property type="molecule type" value="Genomic_DNA"/>
</dbReference>
<dbReference type="InterPro" id="IPR013785">
    <property type="entry name" value="Aldolase_TIM"/>
</dbReference>
<dbReference type="PANTHER" id="PTHR22893">
    <property type="entry name" value="NADH OXIDOREDUCTASE-RELATED"/>
    <property type="match status" value="1"/>
</dbReference>
<evidence type="ECO:0000313" key="2">
    <source>
        <dbReference type="EMBL" id="KAH8982218.1"/>
    </source>
</evidence>
<dbReference type="CDD" id="cd02933">
    <property type="entry name" value="OYE_like_FMN"/>
    <property type="match status" value="1"/>
</dbReference>
<dbReference type="Proteomes" id="UP001201163">
    <property type="component" value="Unassembled WGS sequence"/>
</dbReference>
<keyword evidence="3" id="KW-1185">Reference proteome</keyword>
<accession>A0AAD4Q9B4</accession>
<organism evidence="2 3">
    <name type="scientific">Lactarius akahatsu</name>
    <dbReference type="NCBI Taxonomy" id="416441"/>
    <lineage>
        <taxon>Eukaryota</taxon>
        <taxon>Fungi</taxon>
        <taxon>Dikarya</taxon>
        <taxon>Basidiomycota</taxon>
        <taxon>Agaricomycotina</taxon>
        <taxon>Agaricomycetes</taxon>
        <taxon>Russulales</taxon>
        <taxon>Russulaceae</taxon>
        <taxon>Lactarius</taxon>
    </lineage>
</organism>
<proteinExistence type="predicted"/>
<reference evidence="2" key="1">
    <citation type="submission" date="2022-01" db="EMBL/GenBank/DDBJ databases">
        <title>Comparative genomics reveals a dynamic genome evolution in the ectomycorrhizal milk-cap (Lactarius) mushrooms.</title>
        <authorList>
            <consortium name="DOE Joint Genome Institute"/>
            <person name="Lebreton A."/>
            <person name="Tang N."/>
            <person name="Kuo A."/>
            <person name="LaButti K."/>
            <person name="Drula E."/>
            <person name="Barry K."/>
            <person name="Clum A."/>
            <person name="Lipzen A."/>
            <person name="Mousain D."/>
            <person name="Ng V."/>
            <person name="Wang R."/>
            <person name="Wang X."/>
            <person name="Dai Y."/>
            <person name="Henrissat B."/>
            <person name="Grigoriev I.V."/>
            <person name="Guerin-Laguette A."/>
            <person name="Yu F."/>
            <person name="Martin F.M."/>
        </authorList>
    </citation>
    <scope>NUCLEOTIDE SEQUENCE</scope>
    <source>
        <strain evidence="2">QP</strain>
    </source>
</reference>
<protein>
    <recommendedName>
        <fullName evidence="1">NADH:flavin oxidoreductase/NADH oxidase N-terminal domain-containing protein</fullName>
    </recommendedName>
</protein>
<dbReference type="PANTHER" id="PTHR22893:SF91">
    <property type="entry name" value="NADPH DEHYDROGENASE 2-RELATED"/>
    <property type="match status" value="1"/>
</dbReference>
<evidence type="ECO:0000259" key="1">
    <source>
        <dbReference type="Pfam" id="PF00724"/>
    </source>
</evidence>
<dbReference type="InterPro" id="IPR045247">
    <property type="entry name" value="Oye-like"/>
</dbReference>
<evidence type="ECO:0000313" key="3">
    <source>
        <dbReference type="Proteomes" id="UP001201163"/>
    </source>
</evidence>